<evidence type="ECO:0000256" key="1">
    <source>
        <dbReference type="SAM" id="Phobius"/>
    </source>
</evidence>
<reference evidence="2 3" key="2">
    <citation type="journal article" date="2021" name="Int. J. Syst. Evol. Microbiol.">
        <title>Roseibium litorale sp. nov., isolated from a tidal flat sediment and proposal for the reclassification of Labrenzia polysiphoniae as Roseibium polysiphoniae comb. nov.</title>
        <authorList>
            <person name="Liu Y."/>
            <person name="Pei T."/>
            <person name="Du J."/>
            <person name="Chao M."/>
            <person name="Deng M.R."/>
            <person name="Zhu H."/>
        </authorList>
    </citation>
    <scope>NUCLEOTIDE SEQUENCE [LARGE SCALE GENOMIC DNA]</scope>
    <source>
        <strain evidence="2 3">4C16A</strain>
    </source>
</reference>
<gene>
    <name evidence="2" type="ORF">IG616_21750</name>
</gene>
<organism evidence="2 3">
    <name type="scientific">Roseibium litorale</name>
    <dbReference type="NCBI Taxonomy" id="2803841"/>
    <lineage>
        <taxon>Bacteria</taxon>
        <taxon>Pseudomonadati</taxon>
        <taxon>Pseudomonadota</taxon>
        <taxon>Alphaproteobacteria</taxon>
        <taxon>Hyphomicrobiales</taxon>
        <taxon>Stappiaceae</taxon>
        <taxon>Roseibium</taxon>
    </lineage>
</organism>
<feature type="transmembrane region" description="Helical" evidence="1">
    <location>
        <begin position="7"/>
        <end position="27"/>
    </location>
</feature>
<feature type="transmembrane region" description="Helical" evidence="1">
    <location>
        <begin position="39"/>
        <end position="59"/>
    </location>
</feature>
<dbReference type="Proteomes" id="UP000632063">
    <property type="component" value="Unassembled WGS sequence"/>
</dbReference>
<reference evidence="3" key="1">
    <citation type="submission" date="2020-09" db="EMBL/GenBank/DDBJ databases">
        <title>The genome sequence of strain Labrenzia suaedae 4C16A.</title>
        <authorList>
            <person name="Liu Y."/>
        </authorList>
    </citation>
    <scope>NUCLEOTIDE SEQUENCE [LARGE SCALE GENOMIC DNA]</scope>
    <source>
        <strain evidence="3">4C16A</strain>
    </source>
</reference>
<name>A0ABR9CTH2_9HYPH</name>
<keyword evidence="1" id="KW-1133">Transmembrane helix</keyword>
<keyword evidence="1" id="KW-0812">Transmembrane</keyword>
<feature type="transmembrane region" description="Helical" evidence="1">
    <location>
        <begin position="95"/>
        <end position="114"/>
    </location>
</feature>
<keyword evidence="1" id="KW-0472">Membrane</keyword>
<dbReference type="RefSeq" id="WP_192150886.1">
    <property type="nucleotide sequence ID" value="NZ_JACYXI010000022.1"/>
</dbReference>
<accession>A0ABR9CTH2</accession>
<proteinExistence type="predicted"/>
<protein>
    <submittedName>
        <fullName evidence="2">Uncharacterized protein</fullName>
    </submittedName>
</protein>
<dbReference type="EMBL" id="JACYXI010000022">
    <property type="protein sequence ID" value="MBD8894180.1"/>
    <property type="molecule type" value="Genomic_DNA"/>
</dbReference>
<keyword evidence="3" id="KW-1185">Reference proteome</keyword>
<evidence type="ECO:0000313" key="2">
    <source>
        <dbReference type="EMBL" id="MBD8894180.1"/>
    </source>
</evidence>
<evidence type="ECO:0000313" key="3">
    <source>
        <dbReference type="Proteomes" id="UP000632063"/>
    </source>
</evidence>
<feature type="transmembrane region" description="Helical" evidence="1">
    <location>
        <begin position="66"/>
        <end position="83"/>
    </location>
</feature>
<comment type="caution">
    <text evidence="2">The sequence shown here is derived from an EMBL/GenBank/DDBJ whole genome shotgun (WGS) entry which is preliminary data.</text>
</comment>
<sequence>MTQSRPAAAALAALIILQSVMLMALYAGVPPHPPAATPLFGIGPFLGMALSAAAAALVLGPLNGPAGRALTALAAALALVSFGPQKYADPAFAQIWPAVLSAQAAVAMIGHALWRSRKAAR</sequence>